<organism evidence="1">
    <name type="scientific">virus sp. ctLl75</name>
    <dbReference type="NCBI Taxonomy" id="2828249"/>
    <lineage>
        <taxon>Viruses</taxon>
    </lineage>
</organism>
<sequence>MGKNSVATGRKTSRSEKIDDYSISESYEHYSPYTFFGIPVDKETMEVIARYQAPDYMYGDWKVDLH</sequence>
<evidence type="ECO:0000313" key="1">
    <source>
        <dbReference type="EMBL" id="DAE28385.1"/>
    </source>
</evidence>
<dbReference type="EMBL" id="BK059085">
    <property type="protein sequence ID" value="DAE28385.1"/>
    <property type="molecule type" value="Genomic_DNA"/>
</dbReference>
<accession>A0A8S5RBD6</accession>
<name>A0A8S5RBD6_9VIRU</name>
<protein>
    <submittedName>
        <fullName evidence="1">Uncharacterized protein</fullName>
    </submittedName>
</protein>
<proteinExistence type="predicted"/>
<reference evidence="1" key="1">
    <citation type="journal article" date="2021" name="Proc. Natl. Acad. Sci. U.S.A.">
        <title>A Catalog of Tens of Thousands of Viruses from Human Metagenomes Reveals Hidden Associations with Chronic Diseases.</title>
        <authorList>
            <person name="Tisza M.J."/>
            <person name="Buck C.B."/>
        </authorList>
    </citation>
    <scope>NUCLEOTIDE SEQUENCE</scope>
    <source>
        <strain evidence="1">CtLl75</strain>
    </source>
</reference>